<dbReference type="RefSeq" id="WP_146893035.1">
    <property type="nucleotide sequence ID" value="NZ_BJYG01000098.1"/>
</dbReference>
<dbReference type="GO" id="GO:0016747">
    <property type="term" value="F:acyltransferase activity, transferring groups other than amino-acyl groups"/>
    <property type="evidence" value="ECO:0007669"/>
    <property type="project" value="InterPro"/>
</dbReference>
<feature type="transmembrane region" description="Helical" evidence="1">
    <location>
        <begin position="273"/>
        <end position="292"/>
    </location>
</feature>
<evidence type="ECO:0000256" key="1">
    <source>
        <dbReference type="SAM" id="Phobius"/>
    </source>
</evidence>
<organism evidence="3 4">
    <name type="scientific">Acetobacter oeni</name>
    <dbReference type="NCBI Taxonomy" id="304077"/>
    <lineage>
        <taxon>Bacteria</taxon>
        <taxon>Pseudomonadati</taxon>
        <taxon>Pseudomonadota</taxon>
        <taxon>Alphaproteobacteria</taxon>
        <taxon>Acetobacterales</taxon>
        <taxon>Acetobacteraceae</taxon>
        <taxon>Acetobacter</taxon>
    </lineage>
</organism>
<evidence type="ECO:0000313" key="4">
    <source>
        <dbReference type="Proteomes" id="UP000321746"/>
    </source>
</evidence>
<comment type="caution">
    <text evidence="3">The sequence shown here is derived from an EMBL/GenBank/DDBJ whole genome shotgun (WGS) entry which is preliminary data.</text>
</comment>
<feature type="transmembrane region" description="Helical" evidence="1">
    <location>
        <begin position="339"/>
        <end position="358"/>
    </location>
</feature>
<feature type="transmembrane region" description="Helical" evidence="1">
    <location>
        <begin position="158"/>
        <end position="177"/>
    </location>
</feature>
<feature type="transmembrane region" description="Helical" evidence="1">
    <location>
        <begin position="211"/>
        <end position="228"/>
    </location>
</feature>
<feature type="transmembrane region" description="Helical" evidence="1">
    <location>
        <begin position="313"/>
        <end position="333"/>
    </location>
</feature>
<feature type="transmembrane region" description="Helical" evidence="1">
    <location>
        <begin position="49"/>
        <end position="76"/>
    </location>
</feature>
<dbReference type="GO" id="GO:0000271">
    <property type="term" value="P:polysaccharide biosynthetic process"/>
    <property type="evidence" value="ECO:0007669"/>
    <property type="project" value="TreeGrafter"/>
</dbReference>
<name>A0A511XQZ7_9PROT</name>
<dbReference type="OrthoDB" id="9796461at2"/>
<evidence type="ECO:0000313" key="3">
    <source>
        <dbReference type="EMBL" id="GEN65354.1"/>
    </source>
</evidence>
<sequence>MRIRSLDALRGIAALIVVLHHAALSVPGLDEQRRMMFTSGYSFARAFLYLTPLRLFVAGPSMVILFFVLSGVVLGMTFVDRDGQKYFPFIIKRVIRIWVPFALIILFSFFGAHLLGTSPLVGATDWFNQRIWGDQTSVSSLVKHLMMLGTQTYLDNPMWSLIVEMRASVVFPLLVVITMWNWRLALAATWVFGAISASLTTNGAWGIKGSLLTTCAYLFTFVLGIYIARDSKKIRNWFERRTSVTRISLMALGLTGLCFYPDETDVIRGLPSFIGVTTCALSAALVIMLAIASGRSSAILSARLPQFLGRISYSLYLGHVVIICIVCRQLAAVCTLSESVVVAVFLSVAFAWGFNITVEVPVAKFSKRVGKYLSKTTAPAVLSPQKIRT</sequence>
<feature type="transmembrane region" description="Helical" evidence="1">
    <location>
        <begin position="12"/>
        <end position="29"/>
    </location>
</feature>
<evidence type="ECO:0000259" key="2">
    <source>
        <dbReference type="Pfam" id="PF01757"/>
    </source>
</evidence>
<dbReference type="PANTHER" id="PTHR23028:SF131">
    <property type="entry name" value="BLR2367 PROTEIN"/>
    <property type="match status" value="1"/>
</dbReference>
<feature type="domain" description="Acyltransferase 3" evidence="2">
    <location>
        <begin position="4"/>
        <end position="353"/>
    </location>
</feature>
<gene>
    <name evidence="3" type="ORF">AOE01nite_35780</name>
</gene>
<dbReference type="PANTHER" id="PTHR23028">
    <property type="entry name" value="ACETYLTRANSFERASE"/>
    <property type="match status" value="1"/>
</dbReference>
<dbReference type="InterPro" id="IPR002656">
    <property type="entry name" value="Acyl_transf_3_dom"/>
</dbReference>
<dbReference type="EMBL" id="BJYG01000098">
    <property type="protein sequence ID" value="GEN65354.1"/>
    <property type="molecule type" value="Genomic_DNA"/>
</dbReference>
<feature type="transmembrane region" description="Helical" evidence="1">
    <location>
        <begin position="244"/>
        <end position="261"/>
    </location>
</feature>
<keyword evidence="3" id="KW-0012">Acyltransferase</keyword>
<keyword evidence="1" id="KW-1133">Transmembrane helix</keyword>
<dbReference type="Proteomes" id="UP000321746">
    <property type="component" value="Unassembled WGS sequence"/>
</dbReference>
<feature type="transmembrane region" description="Helical" evidence="1">
    <location>
        <begin position="97"/>
        <end position="116"/>
    </location>
</feature>
<reference evidence="3 4" key="1">
    <citation type="submission" date="2019-07" db="EMBL/GenBank/DDBJ databases">
        <title>Whole genome shotgun sequence of Acetobacter oeni NBRC 105207.</title>
        <authorList>
            <person name="Hosoyama A."/>
            <person name="Uohara A."/>
            <person name="Ohji S."/>
            <person name="Ichikawa N."/>
        </authorList>
    </citation>
    <scope>NUCLEOTIDE SEQUENCE [LARGE SCALE GENOMIC DNA]</scope>
    <source>
        <strain evidence="3 4">NBRC 105207</strain>
    </source>
</reference>
<dbReference type="InterPro" id="IPR050879">
    <property type="entry name" value="Acyltransferase_3"/>
</dbReference>
<accession>A0A511XQZ7</accession>
<dbReference type="GO" id="GO:0016020">
    <property type="term" value="C:membrane"/>
    <property type="evidence" value="ECO:0007669"/>
    <property type="project" value="TreeGrafter"/>
</dbReference>
<keyword evidence="3" id="KW-0808">Transferase</keyword>
<proteinExistence type="predicted"/>
<feature type="transmembrane region" description="Helical" evidence="1">
    <location>
        <begin position="184"/>
        <end position="205"/>
    </location>
</feature>
<keyword evidence="1" id="KW-0472">Membrane</keyword>
<dbReference type="AlphaFoldDB" id="A0A511XQZ7"/>
<keyword evidence="1" id="KW-0812">Transmembrane</keyword>
<keyword evidence="4" id="KW-1185">Reference proteome</keyword>
<protein>
    <submittedName>
        <fullName evidence="3">Acyltransferase</fullName>
    </submittedName>
</protein>
<dbReference type="Pfam" id="PF01757">
    <property type="entry name" value="Acyl_transf_3"/>
    <property type="match status" value="1"/>
</dbReference>